<evidence type="ECO:0000313" key="1">
    <source>
        <dbReference type="EMBL" id="ALU26640.1"/>
    </source>
</evidence>
<accession>A0AAI8C604</accession>
<gene>
    <name evidence="1" type="ORF">AS202_10990</name>
</gene>
<evidence type="ECO:0008006" key="3">
    <source>
        <dbReference type="Google" id="ProtNLM"/>
    </source>
</evidence>
<dbReference type="Proteomes" id="UP000069030">
    <property type="component" value="Chromosome"/>
</dbReference>
<dbReference type="EMBL" id="CP013690">
    <property type="protein sequence ID" value="ALU26640.1"/>
    <property type="molecule type" value="Genomic_DNA"/>
</dbReference>
<proteinExistence type="predicted"/>
<organism evidence="1 2">
    <name type="scientific">Myroides odoratimimus</name>
    <dbReference type="NCBI Taxonomy" id="76832"/>
    <lineage>
        <taxon>Bacteria</taxon>
        <taxon>Pseudomonadati</taxon>
        <taxon>Bacteroidota</taxon>
        <taxon>Flavobacteriia</taxon>
        <taxon>Flavobacteriales</taxon>
        <taxon>Flavobacteriaceae</taxon>
        <taxon>Myroides</taxon>
    </lineage>
</organism>
<reference evidence="1 2" key="1">
    <citation type="journal article" date="2016" name="J. Zhejiang Univ. Sci. B">
        <title>Antibiotic resistance mechanisms of Myroides sp.</title>
        <authorList>
            <person name="Hu S."/>
            <person name="Yuan S."/>
            <person name="Qu H."/>
            <person name="Jiang T."/>
            <person name="Zhou Y."/>
            <person name="Wang M."/>
            <person name="Ming D."/>
        </authorList>
    </citation>
    <scope>NUCLEOTIDE SEQUENCE [LARGE SCALE GENOMIC DNA]</scope>
    <source>
        <strain evidence="1 2">PR63039</strain>
    </source>
</reference>
<name>A0AAI8C604_9FLAO</name>
<sequence length="307" mass="36455">MIKSIEDVQGILDENRHEIAFIIGNGLNNYLSKEKGIPSLSWKDMLLKLWNLVSIDPIIEFPNGTSFTEFYDILELKNNNNIRIENPLDFQKEVVELIKVWESTVYHERLVGKIRRFQAPLLTTNYDDLFEKSLNLKRYRTVNKGFTDIYPWTTYYGEFIKEDPLVGFGVWHINGIVDYHRSIRLGLSHYMQSVSRVQRLLHKNEEVNDYNGKNQNNWLGMNTWLHIVFNRSLFIVGLALDENETFLRWLLLQRKAYFKKFPEREYRGWYVNKGKIDSGKKFFLNYVGIEVIEMESYEAINEGIWSE</sequence>
<evidence type="ECO:0000313" key="2">
    <source>
        <dbReference type="Proteomes" id="UP000069030"/>
    </source>
</evidence>
<dbReference type="RefSeq" id="WP_058699416.1">
    <property type="nucleotide sequence ID" value="NZ_CP013690.1"/>
</dbReference>
<dbReference type="KEGG" id="mod:AS202_10990"/>
<dbReference type="AlphaFoldDB" id="A0AAI8C604"/>
<protein>
    <recommendedName>
        <fullName evidence="3">SIR2-like domain-containing protein</fullName>
    </recommendedName>
</protein>